<sequence>MKLIDGTQVHHILQNLNNLEISFMEYSRSQKNFLKYDTYLEFFDNYIIKSQNLSRFYFPSPMDGNITMPKYITELEEITDYFNILSGCDFTVAKQFNFPNSLRHKCNYYAVIYLMEGKGTLEFDTELFHLRAGDFLHYTS</sequence>
<dbReference type="AlphaFoldDB" id="D4M6W3"/>
<dbReference type="HOGENOM" id="CLU_1833753_0_0_9"/>
<name>D4M6W3_9FIRM</name>
<dbReference type="KEGG" id="rto:RTO_24960"/>
<dbReference type="SUPFAM" id="SSF51182">
    <property type="entry name" value="RmlC-like cupins"/>
    <property type="match status" value="1"/>
</dbReference>
<dbReference type="EMBL" id="FP929055">
    <property type="protein sequence ID" value="CBL26975.1"/>
    <property type="molecule type" value="Genomic_DNA"/>
</dbReference>
<reference evidence="1 2" key="2">
    <citation type="submission" date="2010-03" db="EMBL/GenBank/DDBJ databases">
        <authorList>
            <person name="Pajon A."/>
        </authorList>
    </citation>
    <scope>NUCLEOTIDE SEQUENCE [LARGE SCALE GENOMIC DNA]</scope>
    <source>
        <strain evidence="1 2">L2-14</strain>
    </source>
</reference>
<accession>D4M6W3</accession>
<proteinExistence type="predicted"/>
<dbReference type="Proteomes" id="UP000008956">
    <property type="component" value="Chromosome"/>
</dbReference>
<evidence type="ECO:0000313" key="2">
    <source>
        <dbReference type="Proteomes" id="UP000008956"/>
    </source>
</evidence>
<dbReference type="InterPro" id="IPR011051">
    <property type="entry name" value="RmlC_Cupin_sf"/>
</dbReference>
<protein>
    <submittedName>
        <fullName evidence="1">Uncharacterized protein</fullName>
    </submittedName>
</protein>
<organism evidence="1 2">
    <name type="scientific">[Ruminococcus] torques L2-14</name>
    <dbReference type="NCBI Taxonomy" id="657313"/>
    <lineage>
        <taxon>Bacteria</taxon>
        <taxon>Bacillati</taxon>
        <taxon>Bacillota</taxon>
        <taxon>Clostridia</taxon>
        <taxon>Lachnospirales</taxon>
        <taxon>Lachnospiraceae</taxon>
        <taxon>Mediterraneibacter</taxon>
    </lineage>
</organism>
<evidence type="ECO:0000313" key="1">
    <source>
        <dbReference type="EMBL" id="CBL26975.1"/>
    </source>
</evidence>
<gene>
    <name evidence="1" type="ORF">RTO_24960</name>
</gene>
<reference evidence="1 2" key="1">
    <citation type="submission" date="2010-03" db="EMBL/GenBank/DDBJ databases">
        <title>The genome sequence of Ruminococcus torques L2-14.</title>
        <authorList>
            <consortium name="metaHIT consortium -- http://www.metahit.eu/"/>
            <person name="Pajon A."/>
            <person name="Turner K."/>
            <person name="Parkhill J."/>
            <person name="Duncan S."/>
            <person name="Flint H."/>
        </authorList>
    </citation>
    <scope>NUCLEOTIDE SEQUENCE [LARGE SCALE GENOMIC DNA]</scope>
    <source>
        <strain evidence="1 2">L2-14</strain>
    </source>
</reference>